<proteinExistence type="predicted"/>
<name>A0A133KTK4_HEYCO</name>
<dbReference type="Proteomes" id="UP000070376">
    <property type="component" value="Unassembled WGS sequence"/>
</dbReference>
<dbReference type="PATRIC" id="fig|1398.22.peg.1604"/>
<dbReference type="RefSeq" id="WP_230951726.1">
    <property type="nucleotide sequence ID" value="NZ_KQ955826.1"/>
</dbReference>
<organism evidence="1 2">
    <name type="scientific">Heyndrickxia coagulans</name>
    <name type="common">Weizmannia coagulans</name>
    <dbReference type="NCBI Taxonomy" id="1398"/>
    <lineage>
        <taxon>Bacteria</taxon>
        <taxon>Bacillati</taxon>
        <taxon>Bacillota</taxon>
        <taxon>Bacilli</taxon>
        <taxon>Bacillales</taxon>
        <taxon>Bacillaceae</taxon>
        <taxon>Heyndrickxia</taxon>
    </lineage>
</organism>
<sequence>GNTGSNPVRVILVTKLFRKMPEQLFFAFFLHLNPLYISQGAGTEKTQKQTAECNTPPFVFK</sequence>
<dbReference type="EMBL" id="LRPN01000048">
    <property type="protein sequence ID" value="KWZ82835.1"/>
    <property type="molecule type" value="Genomic_DNA"/>
</dbReference>
<evidence type="ECO:0000313" key="1">
    <source>
        <dbReference type="EMBL" id="KWZ82835.1"/>
    </source>
</evidence>
<protein>
    <submittedName>
        <fullName evidence="1">Uncharacterized protein</fullName>
    </submittedName>
</protein>
<evidence type="ECO:0000313" key="2">
    <source>
        <dbReference type="Proteomes" id="UP000070376"/>
    </source>
</evidence>
<reference evidence="2" key="1">
    <citation type="submission" date="2016-01" db="EMBL/GenBank/DDBJ databases">
        <authorList>
            <person name="Mitreva M."/>
            <person name="Pepin K.H."/>
            <person name="Mihindukulasuriya K.A."/>
            <person name="Fulton R."/>
            <person name="Fronick C."/>
            <person name="O'Laughlin M."/>
            <person name="Miner T."/>
            <person name="Herter B."/>
            <person name="Rosa B.A."/>
            <person name="Cordes M."/>
            <person name="Tomlinson C."/>
            <person name="Wollam A."/>
            <person name="Palsikar V.B."/>
            <person name="Mardis E.R."/>
            <person name="Wilson R.K."/>
        </authorList>
    </citation>
    <scope>NUCLEOTIDE SEQUENCE [LARGE SCALE GENOMIC DNA]</scope>
    <source>
        <strain evidence="2">GED7749B</strain>
    </source>
</reference>
<accession>A0A133KTK4</accession>
<dbReference type="AlphaFoldDB" id="A0A133KTK4"/>
<comment type="caution">
    <text evidence="1">The sequence shown here is derived from an EMBL/GenBank/DDBJ whole genome shotgun (WGS) entry which is preliminary data.</text>
</comment>
<gene>
    <name evidence="1" type="ORF">HMPREF3213_01595</name>
</gene>
<feature type="non-terminal residue" evidence="1">
    <location>
        <position position="1"/>
    </location>
</feature>